<dbReference type="RefSeq" id="WP_068480129.1">
    <property type="nucleotide sequence ID" value="NZ_CP018760.1"/>
</dbReference>
<evidence type="ECO:0000259" key="2">
    <source>
        <dbReference type="Pfam" id="PF13439"/>
    </source>
</evidence>
<protein>
    <recommendedName>
        <fullName evidence="5">Rhamnosyl/mannosyltransferase</fullName>
    </recommendedName>
</protein>
<comment type="caution">
    <text evidence="3">The sequence shown here is derived from an EMBL/GenBank/DDBJ whole genome shotgun (WGS) entry which is preliminary data.</text>
</comment>
<evidence type="ECO:0000313" key="4">
    <source>
        <dbReference type="Proteomes" id="UP000092164"/>
    </source>
</evidence>
<evidence type="ECO:0000313" key="3">
    <source>
        <dbReference type="EMBL" id="OBR41844.1"/>
    </source>
</evidence>
<evidence type="ECO:0008006" key="5">
    <source>
        <dbReference type="Google" id="ProtNLM"/>
    </source>
</evidence>
<dbReference type="AlphaFoldDB" id="A0A1B7ZE91"/>
<dbReference type="Pfam" id="PF13439">
    <property type="entry name" value="Glyco_transf_4"/>
    <property type="match status" value="1"/>
</dbReference>
<keyword evidence="4" id="KW-1185">Reference proteome</keyword>
<gene>
    <name evidence="3" type="ORF">A9200_00185</name>
</gene>
<dbReference type="InterPro" id="IPR001296">
    <property type="entry name" value="Glyco_trans_1"/>
</dbReference>
<dbReference type="Gene3D" id="3.40.50.2000">
    <property type="entry name" value="Glycogen Phosphorylase B"/>
    <property type="match status" value="2"/>
</dbReference>
<evidence type="ECO:0000259" key="1">
    <source>
        <dbReference type="Pfam" id="PF00534"/>
    </source>
</evidence>
<accession>A0A1B7ZE91</accession>
<feature type="domain" description="Glycosyltransferase subfamily 4-like N-terminal" evidence="2">
    <location>
        <begin position="14"/>
        <end position="152"/>
    </location>
</feature>
<dbReference type="PANTHER" id="PTHR45947">
    <property type="entry name" value="SULFOQUINOVOSYL TRANSFERASE SQD2"/>
    <property type="match status" value="1"/>
</dbReference>
<feature type="domain" description="Glycosyl transferase family 1" evidence="1">
    <location>
        <begin position="175"/>
        <end position="339"/>
    </location>
</feature>
<dbReference type="GO" id="GO:0016757">
    <property type="term" value="F:glycosyltransferase activity"/>
    <property type="evidence" value="ECO:0007669"/>
    <property type="project" value="InterPro"/>
</dbReference>
<dbReference type="InterPro" id="IPR028098">
    <property type="entry name" value="Glyco_trans_4-like_N"/>
</dbReference>
<dbReference type="PANTHER" id="PTHR45947:SF3">
    <property type="entry name" value="SULFOQUINOVOSYL TRANSFERASE SQD2"/>
    <property type="match status" value="1"/>
</dbReference>
<dbReference type="Pfam" id="PF00534">
    <property type="entry name" value="Glycos_transf_1"/>
    <property type="match status" value="1"/>
</dbReference>
<dbReference type="STRING" id="1836467.BTR34_08535"/>
<dbReference type="Proteomes" id="UP000092164">
    <property type="component" value="Unassembled WGS sequence"/>
</dbReference>
<proteinExistence type="predicted"/>
<organism evidence="3 4">
    <name type="scientific">Maribacter hydrothermalis</name>
    <dbReference type="NCBI Taxonomy" id="1836467"/>
    <lineage>
        <taxon>Bacteria</taxon>
        <taxon>Pseudomonadati</taxon>
        <taxon>Bacteroidota</taxon>
        <taxon>Flavobacteriia</taxon>
        <taxon>Flavobacteriales</taxon>
        <taxon>Flavobacteriaceae</taxon>
        <taxon>Maribacter</taxon>
    </lineage>
</organism>
<name>A0A1B7ZE91_9FLAO</name>
<dbReference type="InterPro" id="IPR050194">
    <property type="entry name" value="Glycosyltransferase_grp1"/>
</dbReference>
<dbReference type="SUPFAM" id="SSF53756">
    <property type="entry name" value="UDP-Glycosyltransferase/glycogen phosphorylase"/>
    <property type="match status" value="1"/>
</dbReference>
<sequence>MKILQINKYYQPDIGGVETVVKQYAENLGEGFDVTVLCIKKRFSFKTEQEEVNGVKIIRCSSLGSFWSMPVSFSFFWVFLRYYKSYDILHFHEPFPLASMLSFIISKKNKIVITWHSDIIKQKAIKRIVEIFQRKLCEKAKLIFTTSPNLLEFSSILKEFRDKVYILPLSIPSNKSISKQNNDYILYLGRLAYYKGINVLLEAYEIANTNLELFIVGRGEKDITEDILEHCAKTSKKIRFINKFVTEDEKDEFFKKCSFFVLPSIAASEAFAIIQLEAMIHGKAVINTDLPTGVPFVSLDGRTGITVASNNQHELAKALDKLTENVDLRQALGSNGHKRVIEEFSDDVIIEKLRKKYIEIYNL</sequence>
<dbReference type="EMBL" id="LZFP01000001">
    <property type="protein sequence ID" value="OBR41844.1"/>
    <property type="molecule type" value="Genomic_DNA"/>
</dbReference>
<dbReference type="KEGG" id="mart:BTR34_08535"/>
<reference evidence="4" key="1">
    <citation type="submission" date="2016-06" db="EMBL/GenBank/DDBJ databases">
        <authorList>
            <person name="Zhan P."/>
        </authorList>
    </citation>
    <scope>NUCLEOTIDE SEQUENCE [LARGE SCALE GENOMIC DNA]</scope>
    <source>
        <strain evidence="4">T28</strain>
    </source>
</reference>
<dbReference type="OrthoDB" id="9768685at2"/>